<dbReference type="AlphaFoldDB" id="A0A5B7X1B2"/>
<keyword evidence="1" id="KW-0472">Membrane</keyword>
<proteinExistence type="predicted"/>
<dbReference type="EMBL" id="CP040812">
    <property type="protein sequence ID" value="QCY68468.1"/>
    <property type="molecule type" value="Genomic_DNA"/>
</dbReference>
<protein>
    <recommendedName>
        <fullName evidence="4">Two pore domain potassium channel family protein</fullName>
    </recommendedName>
</protein>
<accession>A0A5B7X1B2</accession>
<evidence type="ECO:0000256" key="1">
    <source>
        <dbReference type="SAM" id="Phobius"/>
    </source>
</evidence>
<evidence type="ECO:0008006" key="4">
    <source>
        <dbReference type="Google" id="ProtNLM"/>
    </source>
</evidence>
<dbReference type="OrthoDB" id="3422146at2"/>
<evidence type="ECO:0000313" key="3">
    <source>
        <dbReference type="Proteomes" id="UP000309016"/>
    </source>
</evidence>
<evidence type="ECO:0000313" key="2">
    <source>
        <dbReference type="EMBL" id="QCY68468.1"/>
    </source>
</evidence>
<dbReference type="KEGG" id="afla:FHG64_03180"/>
<feature type="transmembrane region" description="Helical" evidence="1">
    <location>
        <begin position="6"/>
        <end position="35"/>
    </location>
</feature>
<name>A0A5B7X1B2_9FLAO</name>
<dbReference type="Proteomes" id="UP000309016">
    <property type="component" value="Chromosome"/>
</dbReference>
<gene>
    <name evidence="2" type="ORF">FHG64_03180</name>
</gene>
<feature type="transmembrane region" description="Helical" evidence="1">
    <location>
        <begin position="130"/>
        <end position="158"/>
    </location>
</feature>
<keyword evidence="1" id="KW-1133">Transmembrane helix</keyword>
<organism evidence="2 3">
    <name type="scientific">Antarcticibacterium flavum</name>
    <dbReference type="NCBI Taxonomy" id="2058175"/>
    <lineage>
        <taxon>Bacteria</taxon>
        <taxon>Pseudomonadati</taxon>
        <taxon>Bacteroidota</taxon>
        <taxon>Flavobacteriia</taxon>
        <taxon>Flavobacteriales</taxon>
        <taxon>Flavobacteriaceae</taxon>
        <taxon>Antarcticibacterium</taxon>
    </lineage>
</organism>
<dbReference type="SUPFAM" id="SSF81324">
    <property type="entry name" value="Voltage-gated potassium channels"/>
    <property type="match status" value="1"/>
</dbReference>
<keyword evidence="1" id="KW-0812">Transmembrane</keyword>
<dbReference type="RefSeq" id="WP_139065045.1">
    <property type="nucleotide sequence ID" value="NZ_CP040812.1"/>
</dbReference>
<keyword evidence="3" id="KW-1185">Reference proteome</keyword>
<reference evidence="2 3" key="1">
    <citation type="submission" date="2019-06" db="EMBL/GenBank/DDBJ databases">
        <title>Complete genome sequence of Antarcticibacterium flavum KCTC 52984T from an Antarctic marine sediment.</title>
        <authorList>
            <person name="Lee Y.M."/>
            <person name="Shin S.C."/>
        </authorList>
    </citation>
    <scope>NUCLEOTIDE SEQUENCE [LARGE SCALE GENOMIC DNA]</scope>
    <source>
        <strain evidence="2 3">KCTC 52984</strain>
    </source>
</reference>
<feature type="transmembrane region" description="Helical" evidence="1">
    <location>
        <begin position="56"/>
        <end position="85"/>
    </location>
</feature>
<sequence>MTETIYLIIGSLLLLLGIYDFFLTTLSASGAGFITRAVAFSTHAVIRKLKGPTGRGIFNISGLLVNLSVLAVWIFLVWLGLFLVFSFDPDGMTNDTGRVANWIERLYYTGYTLSTLGVGNFKTTTAFFEIITSIFSFFGFIFFTSSMTYLISVSSAVINKRTLSRSIQNLGKDPQEIADKLNSLDSSYSIQQLQSFQEMVDRHAVNHQAYPVVHFFSHKRQDVCLGLNLVRLDEALNILFSTPKDNLTIELQPLRAAVTHFIYHVNQNYSRSLPKGQAGDAKKALSYEVTAINENELAKRREILGGLLQNEGFEWRDVMEGRDPFETRT</sequence>
<dbReference type="Gene3D" id="1.10.287.70">
    <property type="match status" value="1"/>
</dbReference>